<dbReference type="Proteomes" id="UP000245678">
    <property type="component" value="Unassembled WGS sequence"/>
</dbReference>
<accession>A0A316H628</accession>
<evidence type="ECO:0000313" key="1">
    <source>
        <dbReference type="EMBL" id="PWK75848.1"/>
    </source>
</evidence>
<reference evidence="1 2" key="1">
    <citation type="submission" date="2018-05" db="EMBL/GenBank/DDBJ databases">
        <title>Genomic Encyclopedia of Archaeal and Bacterial Type Strains, Phase II (KMG-II): from individual species to whole genera.</title>
        <authorList>
            <person name="Goeker M."/>
        </authorList>
    </citation>
    <scope>NUCLEOTIDE SEQUENCE [LARGE SCALE GENOMIC DNA]</scope>
    <source>
        <strain evidence="1 2">DSM 19975</strain>
    </source>
</reference>
<dbReference type="AlphaFoldDB" id="A0A316H628"/>
<dbReference type="EMBL" id="QGHA01000007">
    <property type="protein sequence ID" value="PWK75848.1"/>
    <property type="molecule type" value="Genomic_DNA"/>
</dbReference>
<name>A0A316H628_9SPHI</name>
<dbReference type="Pfam" id="PF03966">
    <property type="entry name" value="Trm112p"/>
    <property type="match status" value="1"/>
</dbReference>
<dbReference type="RefSeq" id="WP_109609087.1">
    <property type="nucleotide sequence ID" value="NZ_QGHA01000007.1"/>
</dbReference>
<proteinExistence type="predicted"/>
<organism evidence="1 2">
    <name type="scientific">Mucilaginibacter oryzae</name>
    <dbReference type="NCBI Taxonomy" id="468058"/>
    <lineage>
        <taxon>Bacteria</taxon>
        <taxon>Pseudomonadati</taxon>
        <taxon>Bacteroidota</taxon>
        <taxon>Sphingobacteriia</taxon>
        <taxon>Sphingobacteriales</taxon>
        <taxon>Sphingobacteriaceae</taxon>
        <taxon>Mucilaginibacter</taxon>
    </lineage>
</organism>
<keyword evidence="2" id="KW-1185">Reference proteome</keyword>
<dbReference type="Gene3D" id="2.20.25.10">
    <property type="match status" value="1"/>
</dbReference>
<comment type="caution">
    <text evidence="1">The sequence shown here is derived from an EMBL/GenBank/DDBJ whole genome shotgun (WGS) entry which is preliminary data.</text>
</comment>
<evidence type="ECO:0000313" key="2">
    <source>
        <dbReference type="Proteomes" id="UP000245678"/>
    </source>
</evidence>
<dbReference type="SUPFAM" id="SSF158997">
    <property type="entry name" value="Trm112p-like"/>
    <property type="match status" value="1"/>
</dbReference>
<protein>
    <submittedName>
        <fullName evidence="1">Uncharacterized protein YbaR (Trm112 family)</fullName>
    </submittedName>
</protein>
<sequence>MQLKTINKLCCPFDKQDLTLQVLTKDLDQNVIEGILTCNTCSRKYPIVYGVPIMAPDEYRQIQLEQPIVEKWKLEYDLVDVKLLPEG</sequence>
<gene>
    <name evidence="1" type="ORF">LX99_03579</name>
</gene>
<dbReference type="InterPro" id="IPR005651">
    <property type="entry name" value="Trm112-like"/>
</dbReference>